<dbReference type="AlphaFoldDB" id="W4LDB6"/>
<accession>W4LDB6</accession>
<keyword evidence="2" id="KW-1185">Reference proteome</keyword>
<reference evidence="1 2" key="1">
    <citation type="journal article" date="2014" name="Nature">
        <title>An environmental bacterial taxon with a large and distinct metabolic repertoire.</title>
        <authorList>
            <person name="Wilson M.C."/>
            <person name="Mori T."/>
            <person name="Ruckert C."/>
            <person name="Uria A.R."/>
            <person name="Helf M.J."/>
            <person name="Takada K."/>
            <person name="Gernert C."/>
            <person name="Steffens U.A."/>
            <person name="Heycke N."/>
            <person name="Schmitt S."/>
            <person name="Rinke C."/>
            <person name="Helfrich E.J."/>
            <person name="Brachmann A.O."/>
            <person name="Gurgui C."/>
            <person name="Wakimoto T."/>
            <person name="Kracht M."/>
            <person name="Crusemann M."/>
            <person name="Hentschel U."/>
            <person name="Abe I."/>
            <person name="Matsunaga S."/>
            <person name="Kalinowski J."/>
            <person name="Takeyama H."/>
            <person name="Piel J."/>
        </authorList>
    </citation>
    <scope>NUCLEOTIDE SEQUENCE [LARGE SCALE GENOMIC DNA]</scope>
    <source>
        <strain evidence="2">TSY2</strain>
    </source>
</reference>
<organism evidence="1 2">
    <name type="scientific">Candidatus Entotheonella gemina</name>
    <dbReference type="NCBI Taxonomy" id="1429439"/>
    <lineage>
        <taxon>Bacteria</taxon>
        <taxon>Pseudomonadati</taxon>
        <taxon>Nitrospinota/Tectimicrobiota group</taxon>
        <taxon>Candidatus Tectimicrobiota</taxon>
        <taxon>Candidatus Entotheonellia</taxon>
        <taxon>Candidatus Entotheonellales</taxon>
        <taxon>Candidatus Entotheonellaceae</taxon>
        <taxon>Candidatus Entotheonella</taxon>
    </lineage>
</organism>
<name>W4LDB6_9BACT</name>
<gene>
    <name evidence="1" type="ORF">ETSY2_47725</name>
</gene>
<sequence length="117" mass="12861">MNMQIIKTVLWSAIGGALVWWVVLSAVLGWMPAGSAEQQAVKRAKTAILDVLTPICVERFQQDAESEVKLKALKEKPTWNQADYIVQQGWATMPENDISENSIAKACASRILTVSSS</sequence>
<protein>
    <submittedName>
        <fullName evidence="1">Uncharacterized protein</fullName>
    </submittedName>
</protein>
<comment type="caution">
    <text evidence="1">The sequence shown here is derived from an EMBL/GenBank/DDBJ whole genome shotgun (WGS) entry which is preliminary data.</text>
</comment>
<proteinExistence type="predicted"/>
<dbReference type="Proteomes" id="UP000019140">
    <property type="component" value="Unassembled WGS sequence"/>
</dbReference>
<dbReference type="HOGENOM" id="CLU_145233_0_0_7"/>
<evidence type="ECO:0000313" key="1">
    <source>
        <dbReference type="EMBL" id="ETW95715.1"/>
    </source>
</evidence>
<evidence type="ECO:0000313" key="2">
    <source>
        <dbReference type="Proteomes" id="UP000019140"/>
    </source>
</evidence>
<dbReference type="EMBL" id="AZHX01002279">
    <property type="protein sequence ID" value="ETW95715.1"/>
    <property type="molecule type" value="Genomic_DNA"/>
</dbReference>